<name>A0A559L3W8_FUSOC</name>
<sequence>MVKLALTTLRIFAISATAGSVAGRKTDTEATTPFSLESWASGIIADPDGAHPSPDEAFTLAVNQTETDSGALEKRVVRCNTVAGTSASAADAVWCIDFLARRPGQRCGVGAGGRSSFCHHGLATIQGVSSYPVWKGGSSPPWYTLPSKVSPIIIDVSGNVARSAGRIMDKCTRGGTVQGVNTAYGNGYLSVHIRRP</sequence>
<organism evidence="2 3">
    <name type="scientific">Fusarium oxysporum f. sp. cubense</name>
    <dbReference type="NCBI Taxonomy" id="61366"/>
    <lineage>
        <taxon>Eukaryota</taxon>
        <taxon>Fungi</taxon>
        <taxon>Dikarya</taxon>
        <taxon>Ascomycota</taxon>
        <taxon>Pezizomycotina</taxon>
        <taxon>Sordariomycetes</taxon>
        <taxon>Hypocreomycetidae</taxon>
        <taxon>Hypocreales</taxon>
        <taxon>Nectriaceae</taxon>
        <taxon>Fusarium</taxon>
        <taxon>Fusarium oxysporum species complex</taxon>
    </lineage>
</organism>
<reference evidence="2 3" key="1">
    <citation type="journal article" date="2019" name="Microbiol. Resour. Announc.">
        <title>High-quality draft genome sequence of Fusarium oxysporum f. sp. cubense strain 160527, a causal agent of Panama disease.</title>
        <authorList>
            <person name="Asai S."/>
            <person name="Ayukawa Y."/>
            <person name="Gan P."/>
            <person name="Masuda S."/>
            <person name="Komatsu K."/>
            <person name="Shirasu K."/>
            <person name="Arie T."/>
        </authorList>
    </citation>
    <scope>NUCLEOTIDE SEQUENCE [LARGE SCALE GENOMIC DNA]</scope>
    <source>
        <strain evidence="2 3">160527</strain>
    </source>
</reference>
<evidence type="ECO:0008006" key="4">
    <source>
        <dbReference type="Google" id="ProtNLM"/>
    </source>
</evidence>
<dbReference type="PANTHER" id="PTHR39603">
    <property type="entry name" value="CYANOVIRIN-N DOMAIN-CONTAINING PROTEIN"/>
    <property type="match status" value="1"/>
</dbReference>
<keyword evidence="1" id="KW-0732">Signal</keyword>
<evidence type="ECO:0000313" key="3">
    <source>
        <dbReference type="Proteomes" id="UP000320707"/>
    </source>
</evidence>
<feature type="chain" id="PRO_5021985253" description="Ecp2 effector protein domain-containing protein" evidence="1">
    <location>
        <begin position="24"/>
        <end position="196"/>
    </location>
</feature>
<comment type="caution">
    <text evidence="2">The sequence shown here is derived from an EMBL/GenBank/DDBJ whole genome shotgun (WGS) entry which is preliminary data.</text>
</comment>
<proteinExistence type="predicted"/>
<dbReference type="Proteomes" id="UP000320707">
    <property type="component" value="Unassembled WGS sequence"/>
</dbReference>
<dbReference type="AlphaFoldDB" id="A0A559L3W8"/>
<evidence type="ECO:0000313" key="2">
    <source>
        <dbReference type="EMBL" id="TVY67629.1"/>
    </source>
</evidence>
<evidence type="ECO:0000256" key="1">
    <source>
        <dbReference type="SAM" id="SignalP"/>
    </source>
</evidence>
<feature type="signal peptide" evidence="1">
    <location>
        <begin position="1"/>
        <end position="23"/>
    </location>
</feature>
<dbReference type="PANTHER" id="PTHR39603:SF1">
    <property type="entry name" value="CYANOVIRIN-N DOMAIN-CONTAINING PROTEIN"/>
    <property type="match status" value="1"/>
</dbReference>
<accession>A0A559L3W8</accession>
<protein>
    <recommendedName>
        <fullName evidence="4">Ecp2 effector protein domain-containing protein</fullName>
    </recommendedName>
</protein>
<dbReference type="EMBL" id="SRMI01000006">
    <property type="protein sequence ID" value="TVY67629.1"/>
    <property type="molecule type" value="Genomic_DNA"/>
</dbReference>
<gene>
    <name evidence="2" type="ORF">Focb16_v002512</name>
</gene>